<dbReference type="GO" id="GO:0005856">
    <property type="term" value="C:cytoskeleton"/>
    <property type="evidence" value="ECO:0007669"/>
    <property type="project" value="TreeGrafter"/>
</dbReference>
<feature type="compositionally biased region" description="Low complexity" evidence="1">
    <location>
        <begin position="167"/>
        <end position="194"/>
    </location>
</feature>
<feature type="region of interest" description="Disordered" evidence="1">
    <location>
        <begin position="1009"/>
        <end position="1034"/>
    </location>
</feature>
<feature type="compositionally biased region" description="Polar residues" evidence="1">
    <location>
        <begin position="485"/>
        <end position="497"/>
    </location>
</feature>
<feature type="compositionally biased region" description="Basic residues" evidence="1">
    <location>
        <begin position="1096"/>
        <end position="1107"/>
    </location>
</feature>
<name>A0A016WF80_9BILA</name>
<feature type="compositionally biased region" description="Basic and acidic residues" evidence="1">
    <location>
        <begin position="900"/>
        <end position="919"/>
    </location>
</feature>
<feature type="compositionally biased region" description="Polar residues" evidence="1">
    <location>
        <begin position="505"/>
        <end position="516"/>
    </location>
</feature>
<feature type="region of interest" description="Disordered" evidence="1">
    <location>
        <begin position="884"/>
        <end position="919"/>
    </location>
</feature>
<gene>
    <name evidence="2" type="primary">Acey_s0714.g1757</name>
    <name evidence="2" type="synonym">Acey-R148.3</name>
    <name evidence="2" type="ORF">Y032_0714g1757</name>
</gene>
<evidence type="ECO:0000313" key="2">
    <source>
        <dbReference type="EMBL" id="EYC38474.1"/>
    </source>
</evidence>
<feature type="compositionally biased region" description="Basic and acidic residues" evidence="1">
    <location>
        <begin position="1085"/>
        <end position="1095"/>
    </location>
</feature>
<feature type="region of interest" description="Disordered" evidence="1">
    <location>
        <begin position="159"/>
        <end position="521"/>
    </location>
</feature>
<organism evidence="2 3">
    <name type="scientific">Ancylostoma ceylanicum</name>
    <dbReference type="NCBI Taxonomy" id="53326"/>
    <lineage>
        <taxon>Eukaryota</taxon>
        <taxon>Metazoa</taxon>
        <taxon>Ecdysozoa</taxon>
        <taxon>Nematoda</taxon>
        <taxon>Chromadorea</taxon>
        <taxon>Rhabditida</taxon>
        <taxon>Rhabditina</taxon>
        <taxon>Rhabditomorpha</taxon>
        <taxon>Strongyloidea</taxon>
        <taxon>Ancylostomatidae</taxon>
        <taxon>Ancylostomatinae</taxon>
        <taxon>Ancylostoma</taxon>
    </lineage>
</organism>
<feature type="compositionally biased region" description="Gly residues" evidence="1">
    <location>
        <begin position="813"/>
        <end position="822"/>
    </location>
</feature>
<feature type="region of interest" description="Disordered" evidence="1">
    <location>
        <begin position="1051"/>
        <end position="1165"/>
    </location>
</feature>
<reference evidence="3" key="1">
    <citation type="journal article" date="2015" name="Nat. Genet.">
        <title>The genome and transcriptome of the zoonotic hookworm Ancylostoma ceylanicum identify infection-specific gene families.</title>
        <authorList>
            <person name="Schwarz E.M."/>
            <person name="Hu Y."/>
            <person name="Antoshechkin I."/>
            <person name="Miller M.M."/>
            <person name="Sternberg P.W."/>
            <person name="Aroian R.V."/>
        </authorList>
    </citation>
    <scope>NUCLEOTIDE SEQUENCE</scope>
    <source>
        <strain evidence="3">HY135</strain>
    </source>
</reference>
<feature type="compositionally biased region" description="Polar residues" evidence="1">
    <location>
        <begin position="323"/>
        <end position="337"/>
    </location>
</feature>
<feature type="region of interest" description="Disordered" evidence="1">
    <location>
        <begin position="804"/>
        <end position="842"/>
    </location>
</feature>
<feature type="compositionally biased region" description="Polar residues" evidence="1">
    <location>
        <begin position="257"/>
        <end position="266"/>
    </location>
</feature>
<feature type="compositionally biased region" description="Polar residues" evidence="1">
    <location>
        <begin position="279"/>
        <end position="288"/>
    </location>
</feature>
<dbReference type="PANTHER" id="PTHR47357">
    <property type="entry name" value="COP1-INTERACTIVE PROTEIN 1"/>
    <property type="match status" value="1"/>
</dbReference>
<comment type="caution">
    <text evidence="2">The sequence shown here is derived from an EMBL/GenBank/DDBJ whole genome shotgun (WGS) entry which is preliminary data.</text>
</comment>
<feature type="compositionally biased region" description="Basic and acidic residues" evidence="1">
    <location>
        <begin position="437"/>
        <end position="448"/>
    </location>
</feature>
<accession>A0A016WF80</accession>
<feature type="compositionally biased region" description="Low complexity" evidence="1">
    <location>
        <begin position="232"/>
        <end position="241"/>
    </location>
</feature>
<dbReference type="AlphaFoldDB" id="A0A016WF80"/>
<feature type="compositionally biased region" description="Low complexity" evidence="1">
    <location>
        <begin position="97"/>
        <end position="107"/>
    </location>
</feature>
<evidence type="ECO:0000313" key="3">
    <source>
        <dbReference type="Proteomes" id="UP000024635"/>
    </source>
</evidence>
<proteinExistence type="predicted"/>
<feature type="compositionally biased region" description="Low complexity" evidence="1">
    <location>
        <begin position="344"/>
        <end position="416"/>
    </location>
</feature>
<feature type="compositionally biased region" description="Acidic residues" evidence="1">
    <location>
        <begin position="824"/>
        <end position="834"/>
    </location>
</feature>
<feature type="compositionally biased region" description="Polar residues" evidence="1">
    <location>
        <begin position="301"/>
        <end position="316"/>
    </location>
</feature>
<dbReference type="EMBL" id="JARK01000314">
    <property type="protein sequence ID" value="EYC38474.1"/>
    <property type="molecule type" value="Genomic_DNA"/>
</dbReference>
<feature type="region of interest" description="Disordered" evidence="1">
    <location>
        <begin position="90"/>
        <end position="109"/>
    </location>
</feature>
<evidence type="ECO:0000256" key="1">
    <source>
        <dbReference type="SAM" id="MobiDB-lite"/>
    </source>
</evidence>
<dbReference type="OrthoDB" id="5857916at2759"/>
<dbReference type="GO" id="GO:0005200">
    <property type="term" value="F:structural constituent of cytoskeleton"/>
    <property type="evidence" value="ECO:0007669"/>
    <property type="project" value="TreeGrafter"/>
</dbReference>
<protein>
    <submittedName>
        <fullName evidence="2">Uncharacterized protein</fullName>
    </submittedName>
</protein>
<sequence>MRALTELTDWAKEATKKKLLVAEKIRSMNDDKWARLTTTWIPYQYVKKRKQGHPRPRWRDELSKKIGQHWWNATTISSQQIIPPASLRNQVEPTQHSGATASTSSGAVDKKVTSEHVAQVAANKKPPQQDPLLPVDLAQKVPKVPLDIIASHVVREEKVPQTAEAVPSSSTAGTPTLPLTATETSSPLPPLTATKNTSPPPLTATGNVPPLPSTATETSSPPPLTVTGNVHPLPSTTTETSSPPPLAAAGSVPPLPSTATETSSAPPLNAAGNVPPLPSTATETSSVPPLNAAGNVPPLPSTGTETSSAPPLNTAGNVPPLPSTGTETSPLPQTATGNAPPLPSAATETSSPPPLTATGNAPSLPSTATETSSPPPLTATGNVPPLSSTATETSSPAPSTAAETSPKSSPTSTGTHPSPPVLPVDASSGQPVVPADVADKVPSTKEENVPAQPTNSNVPDPGSIMGKLDEIPPADSGDAEKATVTLPTPTSSQNTEYCTREECPESSSEKSAQTAPEGQLKENTVEKLTHGEQLVGTSFDPKVLEMTSGGCGLIGDFLKSLVGGVRSAAFLSGVDDAGVGLFLNFLFLLVVVVIHFTSYFMSDLSDAAAFDGMVAHDLATKCKLLEEQSKVREIELNRLATISGRFQGEAEGVAELQKDLQAKDMEIQTLLRANDSFKSEVERTSRSLESVQAELESERKQKLETEKRAADYKRLLEDSERAHSHATLELLSKSEALERIEKNLNDEKRVREQTASELHKASESLRKLQSELNATSNEVEKLKLEKNNLELENTTLSSMIEEIEKTRKEGSAGESGGSGGWSDFGDDIVGEVDDEKERTPASSTVTIPVAVVGSDVREAAKLRAQLKKYEQELETIRIALEHEKEERSRVESKLSSLQDEVEKKRKEVEDRERDRSRADERCNELLAIMKENNTKIRETESLRDKLQENLAKQQAELSSIYEEKRVKDEKIQELEAELKRVRNEHLKLETKRFNEVLDLKHRLDAMQTNHPFTQPVPPYDLLNQSASSAERDTMTPHTLLWEEAPRALSRNCATSPEDDFSHETSPFTKKGSSRGRRSGPSYDHPQGDKRREKKESSHRRVRSRSHGRQLWSSGVLEQSPPFTERSCSSHEFDGNSLNRRHGRNNYIYYSSGGSNGGRSPPPEIPLLSAVPPPGVKKPMGKRVVDADFEIKSS</sequence>
<dbReference type="PANTHER" id="PTHR47357:SF1">
    <property type="entry name" value="SPINDLE POLE BODY COMPONENT 110"/>
    <property type="match status" value="1"/>
</dbReference>
<dbReference type="Proteomes" id="UP000024635">
    <property type="component" value="Unassembled WGS sequence"/>
</dbReference>
<keyword evidence="3" id="KW-1185">Reference proteome</keyword>